<proteinExistence type="predicted"/>
<keyword evidence="2" id="KW-1185">Reference proteome</keyword>
<protein>
    <submittedName>
        <fullName evidence="1">Uncharacterized protein</fullName>
    </submittedName>
</protein>
<evidence type="ECO:0000313" key="2">
    <source>
        <dbReference type="Proteomes" id="UP001497482"/>
    </source>
</evidence>
<evidence type="ECO:0000313" key="1">
    <source>
        <dbReference type="EMBL" id="CAL1592796.1"/>
    </source>
</evidence>
<dbReference type="AlphaFoldDB" id="A0AAV2KX38"/>
<gene>
    <name evidence="1" type="ORF">KC01_LOCUS22001</name>
</gene>
<reference evidence="1 2" key="1">
    <citation type="submission" date="2024-04" db="EMBL/GenBank/DDBJ databases">
        <authorList>
            <person name="Waldvogel A.-M."/>
            <person name="Schoenle A."/>
        </authorList>
    </citation>
    <scope>NUCLEOTIDE SEQUENCE [LARGE SCALE GENOMIC DNA]</scope>
</reference>
<organism evidence="1 2">
    <name type="scientific">Knipowitschia caucasica</name>
    <name type="common">Caucasian dwarf goby</name>
    <name type="synonym">Pomatoschistus caucasicus</name>
    <dbReference type="NCBI Taxonomy" id="637954"/>
    <lineage>
        <taxon>Eukaryota</taxon>
        <taxon>Metazoa</taxon>
        <taxon>Chordata</taxon>
        <taxon>Craniata</taxon>
        <taxon>Vertebrata</taxon>
        <taxon>Euteleostomi</taxon>
        <taxon>Actinopterygii</taxon>
        <taxon>Neopterygii</taxon>
        <taxon>Teleostei</taxon>
        <taxon>Neoteleostei</taxon>
        <taxon>Acanthomorphata</taxon>
        <taxon>Gobiaria</taxon>
        <taxon>Gobiiformes</taxon>
        <taxon>Gobioidei</taxon>
        <taxon>Gobiidae</taxon>
        <taxon>Gobiinae</taxon>
        <taxon>Knipowitschia</taxon>
    </lineage>
</organism>
<accession>A0AAV2KX38</accession>
<name>A0AAV2KX38_KNICA</name>
<dbReference type="Proteomes" id="UP001497482">
    <property type="component" value="Chromosome 2"/>
</dbReference>
<dbReference type="EMBL" id="OZ035824">
    <property type="protein sequence ID" value="CAL1592796.1"/>
    <property type="molecule type" value="Genomic_DNA"/>
</dbReference>
<sequence length="89" mass="9708">MHDAACGGSLHYLAAGVAVDRREGIPGILHQIQRDPNIILLSIAGYSIEPPKHRENGLGCTANIKGTHRFSCLRWHRMAVHQSTGDVTL</sequence>